<dbReference type="InterPro" id="IPR001584">
    <property type="entry name" value="Integrase_cat-core"/>
</dbReference>
<gene>
    <name evidence="6" type="ORF">ACAOBT_LOCUS31222</name>
</gene>
<dbReference type="InterPro" id="IPR012337">
    <property type="entry name" value="RNaseH-like_sf"/>
</dbReference>
<feature type="region of interest" description="Disordered" evidence="4">
    <location>
        <begin position="193"/>
        <end position="248"/>
    </location>
</feature>
<evidence type="ECO:0000313" key="7">
    <source>
        <dbReference type="Proteomes" id="UP001152888"/>
    </source>
</evidence>
<dbReference type="Proteomes" id="UP001152888">
    <property type="component" value="Unassembled WGS sequence"/>
</dbReference>
<dbReference type="GO" id="GO:0003676">
    <property type="term" value="F:nucleic acid binding"/>
    <property type="evidence" value="ECO:0007669"/>
    <property type="project" value="InterPro"/>
</dbReference>
<accession>A0A9P0M9H1</accession>
<feature type="compositionally biased region" description="Polar residues" evidence="4">
    <location>
        <begin position="397"/>
        <end position="408"/>
    </location>
</feature>
<evidence type="ECO:0000256" key="2">
    <source>
        <dbReference type="ARBA" id="ARBA00022771"/>
    </source>
</evidence>
<dbReference type="EMBL" id="CAKOFQ010007934">
    <property type="protein sequence ID" value="CAH2009951.1"/>
    <property type="molecule type" value="Genomic_DNA"/>
</dbReference>
<keyword evidence="2" id="KW-0863">Zinc-finger</keyword>
<dbReference type="SUPFAM" id="SSF57903">
    <property type="entry name" value="FYVE/PHD zinc finger"/>
    <property type="match status" value="1"/>
</dbReference>
<feature type="domain" description="Integrase catalytic" evidence="5">
    <location>
        <begin position="217"/>
        <end position="382"/>
    </location>
</feature>
<dbReference type="OrthoDB" id="8064719at2759"/>
<dbReference type="InterPro" id="IPR019786">
    <property type="entry name" value="Zinc_finger_PHD-type_CS"/>
</dbReference>
<dbReference type="GO" id="GO:0015074">
    <property type="term" value="P:DNA integration"/>
    <property type="evidence" value="ECO:0007669"/>
    <property type="project" value="InterPro"/>
</dbReference>
<keyword evidence="7" id="KW-1185">Reference proteome</keyword>
<proteinExistence type="predicted"/>
<sequence length="418" mass="46520">MSSQPVDPAKPPDNKCKFCAKFSSLSEVKCTNSACDTLLHGKCFDSIAKIVPMRKEEFRCKYCLGDGKVSSSSTDVLLLHKEIDCLTREKQLLEKYVSELEFSNTILKSKTPAVSSTLNSAVGFFPNSSLVNTYSQAAKKVSPSAVLVIKPTDINMGNAKLEQELKSKFRPSQLNANVTGTTSRATKKYSEVTAVNPRNSANKSTKATAPQGSRVQQMLNPNPKQLQETVTHNSSRNPPSINGETSSNLQTVVKKQREVMGAVISLTANMKIEENHNKEVHESDYIEVKRRRRRQPRIWDLGWPRGDFCHQNNIKHVLNAVAIPRANGKVERLNQTLLDAFLTTTLKEDLRDRELPNVQFTMNDVPDKSTVKTPSQLLFGFGPREGVDMALKDEDSQVPTLPHSSKTLLPQGRELPDK</sequence>
<evidence type="ECO:0000259" key="5">
    <source>
        <dbReference type="PROSITE" id="PS50994"/>
    </source>
</evidence>
<feature type="region of interest" description="Disordered" evidence="4">
    <location>
        <begin position="394"/>
        <end position="418"/>
    </location>
</feature>
<reference evidence="6" key="1">
    <citation type="submission" date="2022-03" db="EMBL/GenBank/DDBJ databases">
        <authorList>
            <person name="Sayadi A."/>
        </authorList>
    </citation>
    <scope>NUCLEOTIDE SEQUENCE</scope>
</reference>
<dbReference type="SUPFAM" id="SSF53098">
    <property type="entry name" value="Ribonuclease H-like"/>
    <property type="match status" value="1"/>
</dbReference>
<feature type="compositionally biased region" description="Polar residues" evidence="4">
    <location>
        <begin position="196"/>
        <end position="248"/>
    </location>
</feature>
<keyword evidence="1" id="KW-0479">Metal-binding</keyword>
<evidence type="ECO:0000256" key="3">
    <source>
        <dbReference type="ARBA" id="ARBA00022833"/>
    </source>
</evidence>
<dbReference type="AlphaFoldDB" id="A0A9P0M9H1"/>
<dbReference type="PROSITE" id="PS01359">
    <property type="entry name" value="ZF_PHD_1"/>
    <property type="match status" value="1"/>
</dbReference>
<name>A0A9P0M9H1_ACAOB</name>
<keyword evidence="3" id="KW-0862">Zinc</keyword>
<protein>
    <recommendedName>
        <fullName evidence="5">Integrase catalytic domain-containing protein</fullName>
    </recommendedName>
</protein>
<organism evidence="6 7">
    <name type="scientific">Acanthoscelides obtectus</name>
    <name type="common">Bean weevil</name>
    <name type="synonym">Bruchus obtectus</name>
    <dbReference type="NCBI Taxonomy" id="200917"/>
    <lineage>
        <taxon>Eukaryota</taxon>
        <taxon>Metazoa</taxon>
        <taxon>Ecdysozoa</taxon>
        <taxon>Arthropoda</taxon>
        <taxon>Hexapoda</taxon>
        <taxon>Insecta</taxon>
        <taxon>Pterygota</taxon>
        <taxon>Neoptera</taxon>
        <taxon>Endopterygota</taxon>
        <taxon>Coleoptera</taxon>
        <taxon>Polyphaga</taxon>
        <taxon>Cucujiformia</taxon>
        <taxon>Chrysomeloidea</taxon>
        <taxon>Chrysomelidae</taxon>
        <taxon>Bruchinae</taxon>
        <taxon>Bruchini</taxon>
        <taxon>Acanthoscelides</taxon>
    </lineage>
</organism>
<evidence type="ECO:0000256" key="4">
    <source>
        <dbReference type="SAM" id="MobiDB-lite"/>
    </source>
</evidence>
<evidence type="ECO:0000313" key="6">
    <source>
        <dbReference type="EMBL" id="CAH2009951.1"/>
    </source>
</evidence>
<dbReference type="InterPro" id="IPR011011">
    <property type="entry name" value="Znf_FYVE_PHD"/>
</dbReference>
<comment type="caution">
    <text evidence="6">The sequence shown here is derived from an EMBL/GenBank/DDBJ whole genome shotgun (WGS) entry which is preliminary data.</text>
</comment>
<dbReference type="GO" id="GO:0008270">
    <property type="term" value="F:zinc ion binding"/>
    <property type="evidence" value="ECO:0007669"/>
    <property type="project" value="UniProtKB-KW"/>
</dbReference>
<dbReference type="InterPro" id="IPR036397">
    <property type="entry name" value="RNaseH_sf"/>
</dbReference>
<dbReference type="PROSITE" id="PS50994">
    <property type="entry name" value="INTEGRASE"/>
    <property type="match status" value="1"/>
</dbReference>
<evidence type="ECO:0000256" key="1">
    <source>
        <dbReference type="ARBA" id="ARBA00022723"/>
    </source>
</evidence>
<dbReference type="Gene3D" id="3.30.420.10">
    <property type="entry name" value="Ribonuclease H-like superfamily/Ribonuclease H"/>
    <property type="match status" value="1"/>
</dbReference>